<feature type="region of interest" description="Disordered" evidence="1">
    <location>
        <begin position="128"/>
        <end position="147"/>
    </location>
</feature>
<name>A0A2L2YLS4_PARTP</name>
<accession>A0A2L2YLS4</accession>
<dbReference type="GO" id="GO:0042415">
    <property type="term" value="P:norepinephrine metabolic process"/>
    <property type="evidence" value="ECO:0007669"/>
    <property type="project" value="TreeGrafter"/>
</dbReference>
<dbReference type="GO" id="GO:0042428">
    <property type="term" value="P:serotonin metabolic process"/>
    <property type="evidence" value="ECO:0007669"/>
    <property type="project" value="TreeGrafter"/>
</dbReference>
<dbReference type="GO" id="GO:0005789">
    <property type="term" value="C:endoplasmic reticulum membrane"/>
    <property type="evidence" value="ECO:0007669"/>
    <property type="project" value="TreeGrafter"/>
</dbReference>
<evidence type="ECO:0000313" key="2">
    <source>
        <dbReference type="EMBL" id="LAA09062.1"/>
    </source>
</evidence>
<dbReference type="InterPro" id="IPR033263">
    <property type="entry name" value="RNF180"/>
</dbReference>
<dbReference type="GO" id="GO:0061630">
    <property type="term" value="F:ubiquitin protein ligase activity"/>
    <property type="evidence" value="ECO:0007669"/>
    <property type="project" value="InterPro"/>
</dbReference>
<dbReference type="OrthoDB" id="2017893at2759"/>
<dbReference type="AlphaFoldDB" id="A0A2L2YLS4"/>
<evidence type="ECO:0000256" key="1">
    <source>
        <dbReference type="SAM" id="MobiDB-lite"/>
    </source>
</evidence>
<feature type="compositionally biased region" description="Polar residues" evidence="1">
    <location>
        <begin position="128"/>
        <end position="139"/>
    </location>
</feature>
<dbReference type="PANTHER" id="PTHR46717:SF1">
    <property type="entry name" value="E3 UBIQUITIN-PROTEIN LIGASE RNF180"/>
    <property type="match status" value="1"/>
</dbReference>
<organism evidence="2">
    <name type="scientific">Parasteatoda tepidariorum</name>
    <name type="common">Common house spider</name>
    <name type="synonym">Achaearanea tepidariorum</name>
    <dbReference type="NCBI Taxonomy" id="114398"/>
    <lineage>
        <taxon>Eukaryota</taxon>
        <taxon>Metazoa</taxon>
        <taxon>Ecdysozoa</taxon>
        <taxon>Arthropoda</taxon>
        <taxon>Chelicerata</taxon>
        <taxon>Arachnida</taxon>
        <taxon>Araneae</taxon>
        <taxon>Araneomorphae</taxon>
        <taxon>Entelegynae</taxon>
        <taxon>Araneoidea</taxon>
        <taxon>Theridiidae</taxon>
        <taxon>Parasteatoda</taxon>
    </lineage>
</organism>
<dbReference type="EMBL" id="IAAA01037894">
    <property type="protein sequence ID" value="LAA09062.1"/>
    <property type="molecule type" value="mRNA"/>
</dbReference>
<dbReference type="GO" id="GO:0032436">
    <property type="term" value="P:positive regulation of proteasomal ubiquitin-dependent protein catabolic process"/>
    <property type="evidence" value="ECO:0007669"/>
    <property type="project" value="TreeGrafter"/>
</dbReference>
<dbReference type="EMBL" id="IAAA01037895">
    <property type="protein sequence ID" value="LAA09065.1"/>
    <property type="molecule type" value="mRNA"/>
</dbReference>
<dbReference type="GO" id="GO:0000209">
    <property type="term" value="P:protein polyubiquitination"/>
    <property type="evidence" value="ECO:0007669"/>
    <property type="project" value="InterPro"/>
</dbReference>
<dbReference type="PANTHER" id="PTHR46717">
    <property type="entry name" value="E3 UBIQUITIN-PROTEIN LIGASE RNF180"/>
    <property type="match status" value="1"/>
</dbReference>
<proteinExistence type="evidence at transcript level"/>
<reference evidence="2" key="1">
    <citation type="journal article" date="2016" name="Mol. Ecol. Resour.">
        <title>Evaluation of the impact of RNA preservation methods of spiders for de novo transcriptome assembly.</title>
        <authorList>
            <person name="Kono N."/>
            <person name="Nakamura H."/>
            <person name="Ito Y."/>
            <person name="Tomita M."/>
            <person name="Arakawa K."/>
        </authorList>
    </citation>
    <scope>NUCLEOTIDE SEQUENCE</scope>
    <source>
        <tissue evidence="2">Whole body</tissue>
    </source>
</reference>
<sequence length="147" mass="17003">MQSMIDYTKPTTFKCRKCRHLLFLEEQISNCHNEPLFPLTNDNQSCNPRSNVWYLREESFPDWVKEQVNDGNWMKGKIFCPFCKCRLGSFDFVSGNKCTCETHVLPPLHVVSCKLDYIVKTSLDETNVTESHTEQSSESNDLKAVLS</sequence>
<protein>
    <submittedName>
        <fullName evidence="2">E3 ubiquitin-protein ligase RNF180</fullName>
    </submittedName>
</protein>
<dbReference type="GO" id="GO:0031624">
    <property type="term" value="F:ubiquitin conjugating enzyme binding"/>
    <property type="evidence" value="ECO:0007669"/>
    <property type="project" value="TreeGrafter"/>
</dbReference>